<organism evidence="2 3">
    <name type="scientific">Stephania yunnanensis</name>
    <dbReference type="NCBI Taxonomy" id="152371"/>
    <lineage>
        <taxon>Eukaryota</taxon>
        <taxon>Viridiplantae</taxon>
        <taxon>Streptophyta</taxon>
        <taxon>Embryophyta</taxon>
        <taxon>Tracheophyta</taxon>
        <taxon>Spermatophyta</taxon>
        <taxon>Magnoliopsida</taxon>
        <taxon>Ranunculales</taxon>
        <taxon>Menispermaceae</taxon>
        <taxon>Menispermoideae</taxon>
        <taxon>Cissampelideae</taxon>
        <taxon>Stephania</taxon>
    </lineage>
</organism>
<dbReference type="Proteomes" id="UP001420932">
    <property type="component" value="Unassembled WGS sequence"/>
</dbReference>
<gene>
    <name evidence="2" type="ORF">Syun_003975</name>
</gene>
<protein>
    <submittedName>
        <fullName evidence="2">Uncharacterized protein</fullName>
    </submittedName>
</protein>
<dbReference type="AlphaFoldDB" id="A0AAP0Q0R1"/>
<dbReference type="EMBL" id="JBBNAF010000002">
    <property type="protein sequence ID" value="KAK9163073.1"/>
    <property type="molecule type" value="Genomic_DNA"/>
</dbReference>
<proteinExistence type="predicted"/>
<feature type="compositionally biased region" description="Polar residues" evidence="1">
    <location>
        <begin position="1"/>
        <end position="12"/>
    </location>
</feature>
<evidence type="ECO:0000256" key="1">
    <source>
        <dbReference type="SAM" id="MobiDB-lite"/>
    </source>
</evidence>
<sequence length="84" mass="9045">MEWRRGSSTADDNGTAERATPPARIRQGSVKDDDGGAIAVNSSADFNCEARGLRGNIDYGEAASFRRGFNGGLQRHNYGVLARE</sequence>
<evidence type="ECO:0000313" key="3">
    <source>
        <dbReference type="Proteomes" id="UP001420932"/>
    </source>
</evidence>
<accession>A0AAP0Q0R1</accession>
<feature type="region of interest" description="Disordered" evidence="1">
    <location>
        <begin position="1"/>
        <end position="34"/>
    </location>
</feature>
<evidence type="ECO:0000313" key="2">
    <source>
        <dbReference type="EMBL" id="KAK9163073.1"/>
    </source>
</evidence>
<name>A0AAP0Q0R1_9MAGN</name>
<keyword evidence="3" id="KW-1185">Reference proteome</keyword>
<reference evidence="2 3" key="1">
    <citation type="submission" date="2024-01" db="EMBL/GenBank/DDBJ databases">
        <title>Genome assemblies of Stephania.</title>
        <authorList>
            <person name="Yang L."/>
        </authorList>
    </citation>
    <scope>NUCLEOTIDE SEQUENCE [LARGE SCALE GENOMIC DNA]</scope>
    <source>
        <strain evidence="2">YNDBR</strain>
        <tissue evidence="2">Leaf</tissue>
    </source>
</reference>
<comment type="caution">
    <text evidence="2">The sequence shown here is derived from an EMBL/GenBank/DDBJ whole genome shotgun (WGS) entry which is preliminary data.</text>
</comment>